<organism evidence="3 4">
    <name type="scientific">Schizopora paradoxa</name>
    <dbReference type="NCBI Taxonomy" id="27342"/>
    <lineage>
        <taxon>Eukaryota</taxon>
        <taxon>Fungi</taxon>
        <taxon>Dikarya</taxon>
        <taxon>Basidiomycota</taxon>
        <taxon>Agaricomycotina</taxon>
        <taxon>Agaricomycetes</taxon>
        <taxon>Hymenochaetales</taxon>
        <taxon>Schizoporaceae</taxon>
        <taxon>Schizopora</taxon>
    </lineage>
</organism>
<dbReference type="InterPro" id="IPR011333">
    <property type="entry name" value="SKP1/BTB/POZ_sf"/>
</dbReference>
<evidence type="ECO:0000256" key="1">
    <source>
        <dbReference type="SAM" id="MobiDB-lite"/>
    </source>
</evidence>
<gene>
    <name evidence="3" type="ORF">SCHPADRAFT_6158</name>
</gene>
<dbReference type="EMBL" id="KQ085882">
    <property type="protein sequence ID" value="KLO20430.1"/>
    <property type="molecule type" value="Genomic_DNA"/>
</dbReference>
<dbReference type="PROSITE" id="PS50097">
    <property type="entry name" value="BTB"/>
    <property type="match status" value="1"/>
</dbReference>
<feature type="region of interest" description="Disordered" evidence="1">
    <location>
        <begin position="590"/>
        <end position="612"/>
    </location>
</feature>
<reference evidence="3 4" key="1">
    <citation type="submission" date="2015-04" db="EMBL/GenBank/DDBJ databases">
        <title>Complete genome sequence of Schizopora paradoxa KUC8140, a cosmopolitan wood degrader in East Asia.</title>
        <authorList>
            <consortium name="DOE Joint Genome Institute"/>
            <person name="Min B."/>
            <person name="Park H."/>
            <person name="Jang Y."/>
            <person name="Kim J.-J."/>
            <person name="Kim K.H."/>
            <person name="Pangilinan J."/>
            <person name="Lipzen A."/>
            <person name="Riley R."/>
            <person name="Grigoriev I.V."/>
            <person name="Spatafora J.W."/>
            <person name="Choi I.-G."/>
        </authorList>
    </citation>
    <scope>NUCLEOTIDE SEQUENCE [LARGE SCALE GENOMIC DNA]</scope>
    <source>
        <strain evidence="3 4">KUC8140</strain>
    </source>
</reference>
<dbReference type="InterPro" id="IPR000210">
    <property type="entry name" value="BTB/POZ_dom"/>
</dbReference>
<feature type="compositionally biased region" description="Polar residues" evidence="1">
    <location>
        <begin position="535"/>
        <end position="546"/>
    </location>
</feature>
<name>A0A0H2S839_9AGAM</name>
<feature type="compositionally biased region" description="Polar residues" evidence="1">
    <location>
        <begin position="853"/>
        <end position="862"/>
    </location>
</feature>
<dbReference type="STRING" id="27342.A0A0H2S839"/>
<dbReference type="AlphaFoldDB" id="A0A0H2S839"/>
<proteinExistence type="predicted"/>
<evidence type="ECO:0000313" key="3">
    <source>
        <dbReference type="EMBL" id="KLO20430.1"/>
    </source>
</evidence>
<dbReference type="OrthoDB" id="6359943at2759"/>
<protein>
    <recommendedName>
        <fullName evidence="2">BTB domain-containing protein</fullName>
    </recommendedName>
</protein>
<dbReference type="SUPFAM" id="SSF54695">
    <property type="entry name" value="POZ domain"/>
    <property type="match status" value="1"/>
</dbReference>
<keyword evidence="4" id="KW-1185">Reference proteome</keyword>
<evidence type="ECO:0000259" key="2">
    <source>
        <dbReference type="PROSITE" id="PS50097"/>
    </source>
</evidence>
<sequence length="965" mass="103933">MAAADALQNHLYRAFLDGRTHDILLHVRGSWEGLYRLHRVVLIQSGFFKALFDGGFRESESGGEVEVHFDDPNITRAAFEVCLAKLYGGGPPLFLDPILVPTRKHPLTPSFPYQCRPTPTPRGQQSATPRFLLSLLATAVYLSIPTMVAQAAKLILGSVGPRTVMLYLNFAIGNGLGMDNDTYDNSPAVGLEDICLPPPEPDEHRHTKASTASTIHNSFRPPSDPSLILKEDPSASCASPVSSSLDLSDFASAFSEDFDSSKRAGSKTSYGPVSDKIGEVATCWLTRWAVDMLAYEEQVEFMRSNVSAPSLFERLEQISSPQALRGRRATESSVEVPRVGFASPVPPVPPLPAATDVPHIWRGGDGGLSTKWCCALLSSDSLFVKNEKERYVAAKRVMELRYDSGSDSEDDDEAELDEEELHEWSELFANGIHYMHMSLDDLLVLAHDICPLTGRPYVPVSTLHAAHWDQALLRQLVLRGPSPVPVNSPTSSYIPLPPSPLALHFETGSPQHQRSLQSLRDKDLGITFSAADVRNGQSPSIQSMMQTKPRKGRASPDGPAETRYYYPVPTDSSSRLGVLLGDTSSTAAGLFGVSDDEPDVTPGSPMLKNRGSSLWPFMQDNYPDRHQEQRQSLQLQRLVSPYRPAGAPLPPCDLNFFGLVGMRRLQGSASTPPNSPLSKLDTGPDADANIASKYTPFPPLRFGVEFWSLDALRDASIRSINAAGGNASNAKAPRLHSQTVWYAGSLFNVYVQVVRKKQQAQDAGPPQGPTAWQLGVYLHRQSSVEPLPVPSSPPPPSPPLPPLPSLPAAGGGSATAPNSPLFTTASLTNVNAPGSPRAGSSRPGTGSSRPGTAGTTTSAMSNSTTPSSPYSSSSTPPVPYGPSVQPYRDPRPAIRAYFSIECGSATGAARTRFASSPDSFSTGQSWGWKSGSLYWEGEEDMLPLGVINTSAEDVSLRATVVIGLV</sequence>
<feature type="compositionally biased region" description="Polar residues" evidence="1">
    <location>
        <begin position="821"/>
        <end position="831"/>
    </location>
</feature>
<feature type="compositionally biased region" description="Low complexity" evidence="1">
    <location>
        <begin position="832"/>
        <end position="852"/>
    </location>
</feature>
<evidence type="ECO:0000313" key="4">
    <source>
        <dbReference type="Proteomes" id="UP000053477"/>
    </source>
</evidence>
<dbReference type="PANTHER" id="PTHR47369">
    <property type="entry name" value="BTB/POZ DOMAIN-CONTAINING PROTEIN"/>
    <property type="match status" value="1"/>
</dbReference>
<feature type="region of interest" description="Disordered" evidence="1">
    <location>
        <begin position="535"/>
        <end position="560"/>
    </location>
</feature>
<dbReference type="Gene3D" id="3.30.710.10">
    <property type="entry name" value="Potassium Channel Kv1.1, Chain A"/>
    <property type="match status" value="1"/>
</dbReference>
<accession>A0A0H2S839</accession>
<feature type="compositionally biased region" description="Pro residues" evidence="1">
    <location>
        <begin position="787"/>
        <end position="805"/>
    </location>
</feature>
<dbReference type="PANTHER" id="PTHR47369:SF1">
    <property type="entry name" value="BTB_POZ DOMAIN-CONTAINING PROTEIN"/>
    <property type="match status" value="1"/>
</dbReference>
<feature type="region of interest" description="Disordered" evidence="1">
    <location>
        <begin position="784"/>
        <end position="887"/>
    </location>
</feature>
<feature type="domain" description="BTB" evidence="2">
    <location>
        <begin position="21"/>
        <end position="89"/>
    </location>
</feature>
<dbReference type="Proteomes" id="UP000053477">
    <property type="component" value="Unassembled WGS sequence"/>
</dbReference>
<feature type="compositionally biased region" description="Low complexity" evidence="1">
    <location>
        <begin position="863"/>
        <end position="875"/>
    </location>
</feature>
<dbReference type="InParanoid" id="A0A0H2S839"/>
<feature type="region of interest" description="Disordered" evidence="1">
    <location>
        <begin position="198"/>
        <end position="234"/>
    </location>
</feature>